<dbReference type="PANTHER" id="PTHR13887">
    <property type="entry name" value="GLUTATHIONE S-TRANSFERASE KAPPA"/>
    <property type="match status" value="1"/>
</dbReference>
<evidence type="ECO:0000313" key="3">
    <source>
        <dbReference type="Proteomes" id="UP000400924"/>
    </source>
</evidence>
<feature type="domain" description="DSBA-like thioredoxin" evidence="1">
    <location>
        <begin position="7"/>
        <end position="207"/>
    </location>
</feature>
<sequence length="216" mass="23652">MTSPRLTIDMWADVLCPWCYVGERRLSAAVARSPHAADIELRIHTWQLDPNVPTQVTWIPEYRVAKFGVTPAQARAMENGVAGEAAADGLPYVLDRPVRNTLDMLRLVHLGNEHGVGLQYMSAMHAELFGGNPDTFEHDTLIRLGEELGIPADEIRDVLATDRYADAVQADHDAAVTLGARGVPFTVLGERLGIPGTASARQYTDAINQAWEQING</sequence>
<dbReference type="OrthoDB" id="9799122at2"/>
<proteinExistence type="predicted"/>
<dbReference type="InterPro" id="IPR036249">
    <property type="entry name" value="Thioredoxin-like_sf"/>
</dbReference>
<dbReference type="EMBL" id="VJZC01000256">
    <property type="protein sequence ID" value="MPY60940.1"/>
    <property type="molecule type" value="Genomic_DNA"/>
</dbReference>
<protein>
    <submittedName>
        <fullName evidence="2">DsbA family oxidoreductase</fullName>
    </submittedName>
</protein>
<keyword evidence="3" id="KW-1185">Reference proteome</keyword>
<dbReference type="Proteomes" id="UP000400924">
    <property type="component" value="Unassembled WGS sequence"/>
</dbReference>
<reference evidence="2 3" key="1">
    <citation type="submission" date="2019-07" db="EMBL/GenBank/DDBJ databases">
        <title>New species of Amycolatopsis and Streptomyces.</title>
        <authorList>
            <person name="Duangmal K."/>
            <person name="Teo W.F.A."/>
            <person name="Lipun K."/>
        </authorList>
    </citation>
    <scope>NUCLEOTIDE SEQUENCE [LARGE SCALE GENOMIC DNA]</scope>
    <source>
        <strain evidence="2 3">NBRC 106415</strain>
    </source>
</reference>
<evidence type="ECO:0000259" key="1">
    <source>
        <dbReference type="Pfam" id="PF01323"/>
    </source>
</evidence>
<dbReference type="GO" id="GO:0016491">
    <property type="term" value="F:oxidoreductase activity"/>
    <property type="evidence" value="ECO:0007669"/>
    <property type="project" value="InterPro"/>
</dbReference>
<dbReference type="CDD" id="cd03024">
    <property type="entry name" value="DsbA_FrnE"/>
    <property type="match status" value="1"/>
</dbReference>
<evidence type="ECO:0000313" key="2">
    <source>
        <dbReference type="EMBL" id="MPY60940.1"/>
    </source>
</evidence>
<comment type="caution">
    <text evidence="2">The sequence shown here is derived from an EMBL/GenBank/DDBJ whole genome shotgun (WGS) entry which is preliminary data.</text>
</comment>
<dbReference type="Gene3D" id="3.40.30.10">
    <property type="entry name" value="Glutaredoxin"/>
    <property type="match status" value="1"/>
</dbReference>
<dbReference type="AlphaFoldDB" id="A0A5N8XN84"/>
<dbReference type="InterPro" id="IPR001853">
    <property type="entry name" value="DSBA-like_thioredoxin_dom"/>
</dbReference>
<organism evidence="2 3">
    <name type="scientific">Streptomyces spongiae</name>
    <dbReference type="NCBI Taxonomy" id="565072"/>
    <lineage>
        <taxon>Bacteria</taxon>
        <taxon>Bacillati</taxon>
        <taxon>Actinomycetota</taxon>
        <taxon>Actinomycetes</taxon>
        <taxon>Kitasatosporales</taxon>
        <taxon>Streptomycetaceae</taxon>
        <taxon>Streptomyces</taxon>
    </lineage>
</organism>
<dbReference type="PANTHER" id="PTHR13887:SF41">
    <property type="entry name" value="THIOREDOXIN SUPERFAMILY PROTEIN"/>
    <property type="match status" value="1"/>
</dbReference>
<accession>A0A5N8XN84</accession>
<dbReference type="RefSeq" id="WP_152774396.1">
    <property type="nucleotide sequence ID" value="NZ_VJZC01000256.1"/>
</dbReference>
<gene>
    <name evidence="2" type="ORF">FNH08_28505</name>
</gene>
<dbReference type="Pfam" id="PF01323">
    <property type="entry name" value="DSBA"/>
    <property type="match status" value="1"/>
</dbReference>
<dbReference type="SUPFAM" id="SSF52833">
    <property type="entry name" value="Thioredoxin-like"/>
    <property type="match status" value="1"/>
</dbReference>
<name>A0A5N8XN84_9ACTN</name>